<organism evidence="10">
    <name type="scientific">freshwater metagenome</name>
    <dbReference type="NCBI Taxonomy" id="449393"/>
    <lineage>
        <taxon>unclassified sequences</taxon>
        <taxon>metagenomes</taxon>
        <taxon>ecological metagenomes</taxon>
    </lineage>
</organism>
<dbReference type="PANTHER" id="PTHR42929">
    <property type="entry name" value="INNER MEMBRANE ABC TRANSPORTER PERMEASE PROTEIN YDCU-RELATED-RELATED"/>
    <property type="match status" value="1"/>
</dbReference>
<keyword evidence="6 8" id="KW-1133">Transmembrane helix</keyword>
<dbReference type="Gene3D" id="1.10.3720.10">
    <property type="entry name" value="MetI-like"/>
    <property type="match status" value="1"/>
</dbReference>
<evidence type="ECO:0000256" key="3">
    <source>
        <dbReference type="ARBA" id="ARBA00022448"/>
    </source>
</evidence>
<dbReference type="InterPro" id="IPR000515">
    <property type="entry name" value="MetI-like"/>
</dbReference>
<accession>A0A6J6YLV8</accession>
<evidence type="ECO:0000256" key="7">
    <source>
        <dbReference type="ARBA" id="ARBA00023136"/>
    </source>
</evidence>
<dbReference type="GO" id="GO:0005886">
    <property type="term" value="C:plasma membrane"/>
    <property type="evidence" value="ECO:0007669"/>
    <property type="project" value="UniProtKB-SubCell"/>
</dbReference>
<keyword evidence="5 8" id="KW-0812">Transmembrane</keyword>
<dbReference type="EMBL" id="CAFAAJ010000089">
    <property type="protein sequence ID" value="CAB4809243.1"/>
    <property type="molecule type" value="Genomic_DNA"/>
</dbReference>
<feature type="transmembrane region" description="Helical" evidence="8">
    <location>
        <begin position="69"/>
        <end position="89"/>
    </location>
</feature>
<dbReference type="Pfam" id="PF00528">
    <property type="entry name" value="BPD_transp_1"/>
    <property type="match status" value="1"/>
</dbReference>
<feature type="transmembrane region" description="Helical" evidence="8">
    <location>
        <begin position="253"/>
        <end position="272"/>
    </location>
</feature>
<evidence type="ECO:0000256" key="8">
    <source>
        <dbReference type="SAM" id="Phobius"/>
    </source>
</evidence>
<comment type="similarity">
    <text evidence="2">Belongs to the binding-protein-dependent transport system permease family. CysTW subfamily.</text>
</comment>
<dbReference type="PROSITE" id="PS50928">
    <property type="entry name" value="ABC_TM1"/>
    <property type="match status" value="1"/>
</dbReference>
<comment type="subcellular location">
    <subcellularLocation>
        <location evidence="1">Cell membrane</location>
        <topology evidence="1">Multi-pass membrane protein</topology>
    </subcellularLocation>
</comment>
<name>A0A6J6YLV8_9ZZZZ</name>
<keyword evidence="4" id="KW-1003">Cell membrane</keyword>
<feature type="transmembrane region" description="Helical" evidence="8">
    <location>
        <begin position="20"/>
        <end position="39"/>
    </location>
</feature>
<dbReference type="PANTHER" id="PTHR42929:SF1">
    <property type="entry name" value="INNER MEMBRANE ABC TRANSPORTER PERMEASE PROTEIN YDCU-RELATED"/>
    <property type="match status" value="1"/>
</dbReference>
<dbReference type="SUPFAM" id="SSF161098">
    <property type="entry name" value="MetI-like"/>
    <property type="match status" value="1"/>
</dbReference>
<evidence type="ECO:0000256" key="4">
    <source>
        <dbReference type="ARBA" id="ARBA00022475"/>
    </source>
</evidence>
<evidence type="ECO:0000256" key="2">
    <source>
        <dbReference type="ARBA" id="ARBA00007069"/>
    </source>
</evidence>
<evidence type="ECO:0000259" key="9">
    <source>
        <dbReference type="PROSITE" id="PS50928"/>
    </source>
</evidence>
<dbReference type="GO" id="GO:0055085">
    <property type="term" value="P:transmembrane transport"/>
    <property type="evidence" value="ECO:0007669"/>
    <property type="project" value="InterPro"/>
</dbReference>
<dbReference type="InterPro" id="IPR035906">
    <property type="entry name" value="MetI-like_sf"/>
</dbReference>
<evidence type="ECO:0000256" key="6">
    <source>
        <dbReference type="ARBA" id="ARBA00022989"/>
    </source>
</evidence>
<feature type="transmembrane region" description="Helical" evidence="8">
    <location>
        <begin position="144"/>
        <end position="171"/>
    </location>
</feature>
<sequence>MAGQASSAADVQPSQRWIPWMLMVPGLVWLTVFFAIPMFSMGKLSLEDGGFSNYRDAFSDYRELIPRTFGYALAATVICILLGYPLAYVIAMRGGRRKNLLLALVVLPFFTTYLIRAISWRILLGDRGPVTRVLHSLHIIGQDTSIVGTAPAVIGALSYNFLPFMVLPIYVSLEKIDRKLLEVGPDLYASGWRTFRKVTLPLSLPGLFAGSLLTFIPASGDFINVEFVGSDAQRMIGNVVANNFVKEQFRPGLSALSFVLMAIILLGVLLYARLLGTEELV</sequence>
<evidence type="ECO:0000256" key="5">
    <source>
        <dbReference type="ARBA" id="ARBA00022692"/>
    </source>
</evidence>
<feature type="transmembrane region" description="Helical" evidence="8">
    <location>
        <begin position="101"/>
        <end position="124"/>
    </location>
</feature>
<keyword evidence="7 8" id="KW-0472">Membrane</keyword>
<dbReference type="AlphaFoldDB" id="A0A6J6YLV8"/>
<reference evidence="10" key="1">
    <citation type="submission" date="2020-05" db="EMBL/GenBank/DDBJ databases">
        <authorList>
            <person name="Chiriac C."/>
            <person name="Salcher M."/>
            <person name="Ghai R."/>
            <person name="Kavagutti S V."/>
        </authorList>
    </citation>
    <scope>NUCLEOTIDE SEQUENCE</scope>
</reference>
<keyword evidence="3" id="KW-0813">Transport</keyword>
<feature type="domain" description="ABC transmembrane type-1" evidence="9">
    <location>
        <begin position="65"/>
        <end position="271"/>
    </location>
</feature>
<evidence type="ECO:0000256" key="1">
    <source>
        <dbReference type="ARBA" id="ARBA00004651"/>
    </source>
</evidence>
<protein>
    <submittedName>
        <fullName evidence="10">Unannotated protein</fullName>
    </submittedName>
</protein>
<gene>
    <name evidence="10" type="ORF">UFOPK3001_01435</name>
</gene>
<dbReference type="CDD" id="cd06261">
    <property type="entry name" value="TM_PBP2"/>
    <property type="match status" value="1"/>
</dbReference>
<proteinExistence type="inferred from homology"/>
<evidence type="ECO:0000313" key="10">
    <source>
        <dbReference type="EMBL" id="CAB4809243.1"/>
    </source>
</evidence>